<reference evidence="2 3" key="1">
    <citation type="journal article" date="2019" name="G3 (Bethesda)">
        <title>Sequencing of a Wild Apple (Malus baccata) Genome Unravels the Differences Between Cultivated and Wild Apple Species Regarding Disease Resistance and Cold Tolerance.</title>
        <authorList>
            <person name="Chen X."/>
        </authorList>
    </citation>
    <scope>NUCLEOTIDE SEQUENCE [LARGE SCALE GENOMIC DNA]</scope>
    <source>
        <strain evidence="3">cv. Shandingzi</strain>
        <tissue evidence="2">Leaves</tissue>
    </source>
</reference>
<evidence type="ECO:0000256" key="1">
    <source>
        <dbReference type="SAM" id="MobiDB-lite"/>
    </source>
</evidence>
<dbReference type="Proteomes" id="UP000315295">
    <property type="component" value="Unassembled WGS sequence"/>
</dbReference>
<evidence type="ECO:0000313" key="2">
    <source>
        <dbReference type="EMBL" id="TQD82290.1"/>
    </source>
</evidence>
<dbReference type="PANTHER" id="PTHR34287:SF2">
    <property type="match status" value="1"/>
</dbReference>
<gene>
    <name evidence="2" type="ORF">C1H46_032134</name>
</gene>
<sequence length="128" mass="14194">MPSGTESELPSPSSSSTPGLPDTCPLSACPTVQLVPKSTSDRLLQKFFDATEFDFDYEQSGLWSPPVRRTVFLSSQGKIVTEQEMLARLSTLTDAPSARHDKACFGVSCLSFLFRLCDWFTFVLLYRA</sequence>
<accession>A0A540L766</accession>
<proteinExistence type="predicted"/>
<dbReference type="AlphaFoldDB" id="A0A540L766"/>
<comment type="caution">
    <text evidence="2">The sequence shown here is derived from an EMBL/GenBank/DDBJ whole genome shotgun (WGS) entry which is preliminary data.</text>
</comment>
<name>A0A540L766_MALBA</name>
<feature type="region of interest" description="Disordered" evidence="1">
    <location>
        <begin position="1"/>
        <end position="22"/>
    </location>
</feature>
<dbReference type="EMBL" id="VIEB01000728">
    <property type="protein sequence ID" value="TQD82290.1"/>
    <property type="molecule type" value="Genomic_DNA"/>
</dbReference>
<keyword evidence="3" id="KW-1185">Reference proteome</keyword>
<dbReference type="PANTHER" id="PTHR34287">
    <property type="entry name" value="OS06G0551500 PROTEIN-RELATED"/>
    <property type="match status" value="1"/>
</dbReference>
<organism evidence="2 3">
    <name type="scientific">Malus baccata</name>
    <name type="common">Siberian crab apple</name>
    <name type="synonym">Pyrus baccata</name>
    <dbReference type="NCBI Taxonomy" id="106549"/>
    <lineage>
        <taxon>Eukaryota</taxon>
        <taxon>Viridiplantae</taxon>
        <taxon>Streptophyta</taxon>
        <taxon>Embryophyta</taxon>
        <taxon>Tracheophyta</taxon>
        <taxon>Spermatophyta</taxon>
        <taxon>Magnoliopsida</taxon>
        <taxon>eudicotyledons</taxon>
        <taxon>Gunneridae</taxon>
        <taxon>Pentapetalae</taxon>
        <taxon>rosids</taxon>
        <taxon>fabids</taxon>
        <taxon>Rosales</taxon>
        <taxon>Rosaceae</taxon>
        <taxon>Amygdaloideae</taxon>
        <taxon>Maleae</taxon>
        <taxon>Malus</taxon>
    </lineage>
</organism>
<evidence type="ECO:0000313" key="3">
    <source>
        <dbReference type="Proteomes" id="UP000315295"/>
    </source>
</evidence>
<feature type="compositionally biased region" description="Low complexity" evidence="1">
    <location>
        <begin position="1"/>
        <end position="21"/>
    </location>
</feature>
<protein>
    <submittedName>
        <fullName evidence="2">Uncharacterized protein</fullName>
    </submittedName>
</protein>